<protein>
    <submittedName>
        <fullName evidence="2">Uncharacterized protein</fullName>
    </submittedName>
</protein>
<evidence type="ECO:0000313" key="2">
    <source>
        <dbReference type="EMBL" id="AUB39143.1"/>
    </source>
</evidence>
<dbReference type="EMBL" id="CP024785">
    <property type="protein sequence ID" value="AUB39143.1"/>
    <property type="molecule type" value="Genomic_DNA"/>
</dbReference>
<proteinExistence type="predicted"/>
<sequence>MVELYLTFFNEPQRRRGHRGEGDQGGRGRINNPCPMPNAQFPIINLLKVLLRLAIQG</sequence>
<dbReference type="AlphaFoldDB" id="A0A2K8SUX6"/>
<reference evidence="2 3" key="1">
    <citation type="submission" date="2017-11" db="EMBL/GenBank/DDBJ databases">
        <title>Complete genome of a free-living desiccation-tolerant cyanobacterium and its photosynthetic adaptation to extreme terrestrial habitat.</title>
        <authorList>
            <person name="Shang J."/>
        </authorList>
    </citation>
    <scope>NUCLEOTIDE SEQUENCE [LARGE SCALE GENOMIC DNA]</scope>
    <source>
        <strain evidence="2 3">CCNUN1</strain>
    </source>
</reference>
<keyword evidence="3" id="KW-1185">Reference proteome</keyword>
<accession>A0A2K8SUX6</accession>
<name>A0A2K8SUX6_9NOSO</name>
<gene>
    <name evidence="2" type="ORF">COO91_05135</name>
</gene>
<evidence type="ECO:0000313" key="3">
    <source>
        <dbReference type="Proteomes" id="UP000232003"/>
    </source>
</evidence>
<feature type="region of interest" description="Disordered" evidence="1">
    <location>
        <begin position="13"/>
        <end position="34"/>
    </location>
</feature>
<organism evidence="2 3">
    <name type="scientific">Nostoc flagelliforme CCNUN1</name>
    <dbReference type="NCBI Taxonomy" id="2038116"/>
    <lineage>
        <taxon>Bacteria</taxon>
        <taxon>Bacillati</taxon>
        <taxon>Cyanobacteriota</taxon>
        <taxon>Cyanophyceae</taxon>
        <taxon>Nostocales</taxon>
        <taxon>Nostocaceae</taxon>
        <taxon>Nostoc</taxon>
    </lineage>
</organism>
<dbReference type="Proteomes" id="UP000232003">
    <property type="component" value="Chromosome"/>
</dbReference>
<evidence type="ECO:0000256" key="1">
    <source>
        <dbReference type="SAM" id="MobiDB-lite"/>
    </source>
</evidence>
<dbReference type="KEGG" id="nfl:COO91_05135"/>